<protein>
    <recommendedName>
        <fullName evidence="1">Reverse transcriptase Ty1/copia-type domain-containing protein</fullName>
    </recommendedName>
</protein>
<feature type="non-terminal residue" evidence="2">
    <location>
        <position position="109"/>
    </location>
</feature>
<gene>
    <name evidence="2" type="ORF">PAXINDRAFT_26725</name>
</gene>
<dbReference type="SUPFAM" id="SSF56672">
    <property type="entry name" value="DNA/RNA polymerases"/>
    <property type="match status" value="1"/>
</dbReference>
<reference evidence="2 3" key="1">
    <citation type="submission" date="2014-06" db="EMBL/GenBank/DDBJ databases">
        <authorList>
            <consortium name="DOE Joint Genome Institute"/>
            <person name="Kuo A."/>
            <person name="Kohler A."/>
            <person name="Nagy L.G."/>
            <person name="Floudas D."/>
            <person name="Copeland A."/>
            <person name="Barry K.W."/>
            <person name="Cichocki N."/>
            <person name="Veneault-Fourrey C."/>
            <person name="LaButti K."/>
            <person name="Lindquist E.A."/>
            <person name="Lipzen A."/>
            <person name="Lundell T."/>
            <person name="Morin E."/>
            <person name="Murat C."/>
            <person name="Sun H."/>
            <person name="Tunlid A."/>
            <person name="Henrissat B."/>
            <person name="Grigoriev I.V."/>
            <person name="Hibbett D.S."/>
            <person name="Martin F."/>
            <person name="Nordberg H.P."/>
            <person name="Cantor M.N."/>
            <person name="Hua S.X."/>
        </authorList>
    </citation>
    <scope>NUCLEOTIDE SEQUENCE [LARGE SCALE GENOMIC DNA]</scope>
    <source>
        <strain evidence="2 3">ATCC 200175</strain>
    </source>
</reference>
<dbReference type="HOGENOM" id="CLU_001650_10_3_1"/>
<evidence type="ECO:0000313" key="3">
    <source>
        <dbReference type="Proteomes" id="UP000053647"/>
    </source>
</evidence>
<dbReference type="InterPro" id="IPR013103">
    <property type="entry name" value="RVT_2"/>
</dbReference>
<dbReference type="Proteomes" id="UP000053647">
    <property type="component" value="Unassembled WGS sequence"/>
</dbReference>
<reference evidence="3" key="2">
    <citation type="submission" date="2015-01" db="EMBL/GenBank/DDBJ databases">
        <title>Evolutionary Origins and Diversification of the Mycorrhizal Mutualists.</title>
        <authorList>
            <consortium name="DOE Joint Genome Institute"/>
            <consortium name="Mycorrhizal Genomics Consortium"/>
            <person name="Kohler A."/>
            <person name="Kuo A."/>
            <person name="Nagy L.G."/>
            <person name="Floudas D."/>
            <person name="Copeland A."/>
            <person name="Barry K.W."/>
            <person name="Cichocki N."/>
            <person name="Veneault-Fourrey C."/>
            <person name="LaButti K."/>
            <person name="Lindquist E.A."/>
            <person name="Lipzen A."/>
            <person name="Lundell T."/>
            <person name="Morin E."/>
            <person name="Murat C."/>
            <person name="Riley R."/>
            <person name="Ohm R."/>
            <person name="Sun H."/>
            <person name="Tunlid A."/>
            <person name="Henrissat B."/>
            <person name="Grigoriev I.V."/>
            <person name="Hibbett D.S."/>
            <person name="Martin F."/>
        </authorList>
    </citation>
    <scope>NUCLEOTIDE SEQUENCE [LARGE SCALE GENOMIC DNA]</scope>
    <source>
        <strain evidence="3">ATCC 200175</strain>
    </source>
</reference>
<dbReference type="EMBL" id="KN819338">
    <property type="protein sequence ID" value="KIJ15180.1"/>
    <property type="molecule type" value="Genomic_DNA"/>
</dbReference>
<proteinExistence type="predicted"/>
<dbReference type="OrthoDB" id="3270333at2759"/>
<feature type="domain" description="Reverse transcriptase Ty1/copia-type" evidence="1">
    <location>
        <begin position="2"/>
        <end position="107"/>
    </location>
</feature>
<keyword evidence="3" id="KW-1185">Reference proteome</keyword>
<organism evidence="2 3">
    <name type="scientific">Paxillus involutus ATCC 200175</name>
    <dbReference type="NCBI Taxonomy" id="664439"/>
    <lineage>
        <taxon>Eukaryota</taxon>
        <taxon>Fungi</taxon>
        <taxon>Dikarya</taxon>
        <taxon>Basidiomycota</taxon>
        <taxon>Agaricomycotina</taxon>
        <taxon>Agaricomycetes</taxon>
        <taxon>Agaricomycetidae</taxon>
        <taxon>Boletales</taxon>
        <taxon>Paxilineae</taxon>
        <taxon>Paxillaceae</taxon>
        <taxon>Paxillus</taxon>
    </lineage>
</organism>
<name>A0A0C9THR0_PAXIN</name>
<evidence type="ECO:0000259" key="1">
    <source>
        <dbReference type="Pfam" id="PF07727"/>
    </source>
</evidence>
<dbReference type="Pfam" id="PF07727">
    <property type="entry name" value="RVT_2"/>
    <property type="match status" value="1"/>
</dbReference>
<accession>A0A0C9THR0</accession>
<feature type="non-terminal residue" evidence="2">
    <location>
        <position position="1"/>
    </location>
</feature>
<dbReference type="AlphaFoldDB" id="A0A0C9THR0"/>
<sequence length="109" mass="12501">ILALAALEDWEIEALDVKTAFLYGELDEEIYMDQPEGFVEKGQERKVCRLLRAIYGLRQAAIVWNKALHKSLLDLGFIRSTSDPGVYIYQHKEELLIIVIYVDDALFLG</sequence>
<evidence type="ECO:0000313" key="2">
    <source>
        <dbReference type="EMBL" id="KIJ15180.1"/>
    </source>
</evidence>
<dbReference type="InterPro" id="IPR043502">
    <property type="entry name" value="DNA/RNA_pol_sf"/>
</dbReference>